<sequence length="126" mass="14297">MISRHASNSAKREKVFTKLVFIAQINRCYGRTCGSSGSSGAIRKRLSTSRKEISSEDCSSDSFHPISAGEETIFYRVWIPFPLVNAPEKKYGAMHFAGYWGSTIWDIFQKQQMCYIMCKYFLAAVS</sequence>
<dbReference type="Proteomes" id="UP001054837">
    <property type="component" value="Unassembled WGS sequence"/>
</dbReference>
<reference evidence="1 2" key="1">
    <citation type="submission" date="2021-06" db="EMBL/GenBank/DDBJ databases">
        <title>Caerostris darwini draft genome.</title>
        <authorList>
            <person name="Kono N."/>
            <person name="Arakawa K."/>
        </authorList>
    </citation>
    <scope>NUCLEOTIDE SEQUENCE [LARGE SCALE GENOMIC DNA]</scope>
</reference>
<comment type="caution">
    <text evidence="1">The sequence shown here is derived from an EMBL/GenBank/DDBJ whole genome shotgun (WGS) entry which is preliminary data.</text>
</comment>
<protein>
    <submittedName>
        <fullName evidence="1">Uncharacterized protein</fullName>
    </submittedName>
</protein>
<evidence type="ECO:0000313" key="2">
    <source>
        <dbReference type="Proteomes" id="UP001054837"/>
    </source>
</evidence>
<evidence type="ECO:0000313" key="1">
    <source>
        <dbReference type="EMBL" id="GIY26092.1"/>
    </source>
</evidence>
<proteinExistence type="predicted"/>
<name>A0AAV4RXI2_9ARAC</name>
<keyword evidence="2" id="KW-1185">Reference proteome</keyword>
<dbReference type="EMBL" id="BPLQ01006896">
    <property type="protein sequence ID" value="GIY26092.1"/>
    <property type="molecule type" value="Genomic_DNA"/>
</dbReference>
<dbReference type="AlphaFoldDB" id="A0AAV4RXI2"/>
<accession>A0AAV4RXI2</accession>
<gene>
    <name evidence="1" type="ORF">CDAR_114041</name>
</gene>
<organism evidence="1 2">
    <name type="scientific">Caerostris darwini</name>
    <dbReference type="NCBI Taxonomy" id="1538125"/>
    <lineage>
        <taxon>Eukaryota</taxon>
        <taxon>Metazoa</taxon>
        <taxon>Ecdysozoa</taxon>
        <taxon>Arthropoda</taxon>
        <taxon>Chelicerata</taxon>
        <taxon>Arachnida</taxon>
        <taxon>Araneae</taxon>
        <taxon>Araneomorphae</taxon>
        <taxon>Entelegynae</taxon>
        <taxon>Araneoidea</taxon>
        <taxon>Araneidae</taxon>
        <taxon>Caerostris</taxon>
    </lineage>
</organism>